<accession>A0A918L341</accession>
<evidence type="ECO:0000313" key="2">
    <source>
        <dbReference type="Proteomes" id="UP000606194"/>
    </source>
</evidence>
<dbReference type="AlphaFoldDB" id="A0A918L341"/>
<protein>
    <submittedName>
        <fullName evidence="1">Uncharacterized protein</fullName>
    </submittedName>
</protein>
<organism evidence="1 2">
    <name type="scientific">Streptomyces humidus</name>
    <dbReference type="NCBI Taxonomy" id="52259"/>
    <lineage>
        <taxon>Bacteria</taxon>
        <taxon>Bacillati</taxon>
        <taxon>Actinomycetota</taxon>
        <taxon>Actinomycetes</taxon>
        <taxon>Kitasatosporales</taxon>
        <taxon>Streptomycetaceae</taxon>
        <taxon>Streptomyces</taxon>
    </lineage>
</organism>
<gene>
    <name evidence="1" type="ORF">GCM10010269_22200</name>
</gene>
<name>A0A918L341_9ACTN</name>
<evidence type="ECO:0000313" key="1">
    <source>
        <dbReference type="EMBL" id="GGR82559.1"/>
    </source>
</evidence>
<dbReference type="EMBL" id="BMTL01000007">
    <property type="protein sequence ID" value="GGR82559.1"/>
    <property type="molecule type" value="Genomic_DNA"/>
</dbReference>
<proteinExistence type="predicted"/>
<comment type="caution">
    <text evidence="1">The sequence shown here is derived from an EMBL/GenBank/DDBJ whole genome shotgun (WGS) entry which is preliminary data.</text>
</comment>
<dbReference type="Proteomes" id="UP000606194">
    <property type="component" value="Unassembled WGS sequence"/>
</dbReference>
<reference evidence="1" key="2">
    <citation type="submission" date="2020-09" db="EMBL/GenBank/DDBJ databases">
        <authorList>
            <person name="Sun Q."/>
            <person name="Ohkuma M."/>
        </authorList>
    </citation>
    <scope>NUCLEOTIDE SEQUENCE</scope>
    <source>
        <strain evidence="1">JCM 4386</strain>
    </source>
</reference>
<sequence length="169" mass="18084">MEVAGKETDLELFGPVVEDAVVVAGERVDMDEPGQPDRQLALPDLRDGHHRLLHLELPHPGSNRVHLRIPLLVCAAPRAVPVRGPDVMWCATPPCRRGFHIVAVGPGPPCACRPAACRPAAQTMPSLTGTDPLQVLLSPALDRITGWQAGAAAWFPVCSMTLSAEGCWL</sequence>
<keyword evidence="2" id="KW-1185">Reference proteome</keyword>
<reference evidence="1" key="1">
    <citation type="journal article" date="2014" name="Int. J. Syst. Evol. Microbiol.">
        <title>Complete genome sequence of Corynebacterium casei LMG S-19264T (=DSM 44701T), isolated from a smear-ripened cheese.</title>
        <authorList>
            <consortium name="US DOE Joint Genome Institute (JGI-PGF)"/>
            <person name="Walter F."/>
            <person name="Albersmeier A."/>
            <person name="Kalinowski J."/>
            <person name="Ruckert C."/>
        </authorList>
    </citation>
    <scope>NUCLEOTIDE SEQUENCE</scope>
    <source>
        <strain evidence="1">JCM 4386</strain>
    </source>
</reference>